<organism evidence="1 2">
    <name type="scientific">Lederbergia galactosidilytica</name>
    <dbReference type="NCBI Taxonomy" id="217031"/>
    <lineage>
        <taxon>Bacteria</taxon>
        <taxon>Bacillati</taxon>
        <taxon>Bacillota</taxon>
        <taxon>Bacilli</taxon>
        <taxon>Bacillales</taxon>
        <taxon>Bacillaceae</taxon>
        <taxon>Lederbergia</taxon>
    </lineage>
</organism>
<accession>A0A0Q9YJ58</accession>
<dbReference type="RefSeq" id="WP_057993850.1">
    <property type="nucleotide sequence ID" value="NZ_LDJR01000011.1"/>
</dbReference>
<gene>
    <name evidence="1" type="ORF">ACA29_00685</name>
</gene>
<reference evidence="1 2" key="1">
    <citation type="submission" date="2015-06" db="EMBL/GenBank/DDBJ databases">
        <title>Genome sequencing project of Bacillus galactosidilyticus PL133.</title>
        <authorList>
            <person name="Gaiero J."/>
            <person name="Nicol R."/>
            <person name="Habash M."/>
        </authorList>
    </citation>
    <scope>NUCLEOTIDE SEQUENCE [LARGE SCALE GENOMIC DNA]</scope>
    <source>
        <strain evidence="1 2">PL133</strain>
    </source>
</reference>
<protein>
    <submittedName>
        <fullName evidence="1">Uncharacterized protein</fullName>
    </submittedName>
</protein>
<comment type="caution">
    <text evidence="1">The sequence shown here is derived from an EMBL/GenBank/DDBJ whole genome shotgun (WGS) entry which is preliminary data.</text>
</comment>
<proteinExistence type="predicted"/>
<dbReference type="PATRIC" id="fig|217031.4.peg.236"/>
<dbReference type="EMBL" id="LGPB01000009">
    <property type="protein sequence ID" value="KRG17092.1"/>
    <property type="molecule type" value="Genomic_DNA"/>
</dbReference>
<dbReference type="OrthoDB" id="2325342at2"/>
<sequence length="106" mass="12702">MFRVQKQEFGLESICVRTLNRLNRLLLFVSMMVTYMSEKTEKKNNFFHAVIRRPRGTKSPDKIRMFLYRFSAGIKAILEKVFAGSQHFKYIELQPVRHYAKMNYCE</sequence>
<name>A0A0Q9YJ58_9BACI</name>
<dbReference type="Proteomes" id="UP000053881">
    <property type="component" value="Unassembled WGS sequence"/>
</dbReference>
<evidence type="ECO:0000313" key="2">
    <source>
        <dbReference type="Proteomes" id="UP000053881"/>
    </source>
</evidence>
<evidence type="ECO:0000313" key="1">
    <source>
        <dbReference type="EMBL" id="KRG17092.1"/>
    </source>
</evidence>
<dbReference type="AlphaFoldDB" id="A0A0Q9YJ58"/>